<dbReference type="GO" id="GO:0043953">
    <property type="term" value="P:protein transport by the Tat complex"/>
    <property type="evidence" value="ECO:0007669"/>
    <property type="project" value="UniProtKB-UniRule"/>
</dbReference>
<dbReference type="Pfam" id="PF02416">
    <property type="entry name" value="TatA_B_E"/>
    <property type="match status" value="1"/>
</dbReference>
<name>A0A0F5J6Q8_9BACT</name>
<dbReference type="PATRIC" id="fig|927665.4.peg.3077"/>
<comment type="function">
    <text evidence="9">Part of the twin-arginine translocation (Tat) system that transports large folded proteins containing a characteristic twin-arginine motif in their signal peptide across membranes. TatA could form the protein-conducting channel of the Tat system.</text>
</comment>
<dbReference type="RefSeq" id="WP_007652767.1">
    <property type="nucleotide sequence ID" value="NZ_KQ033913.1"/>
</dbReference>
<organism evidence="10 11">
    <name type="scientific">Parabacteroides goldsteinii DSM 19448 = WAL 12034</name>
    <dbReference type="NCBI Taxonomy" id="927665"/>
    <lineage>
        <taxon>Bacteria</taxon>
        <taxon>Pseudomonadati</taxon>
        <taxon>Bacteroidota</taxon>
        <taxon>Bacteroidia</taxon>
        <taxon>Bacteroidales</taxon>
        <taxon>Tannerellaceae</taxon>
        <taxon>Parabacteroides</taxon>
    </lineage>
</organism>
<evidence type="ECO:0000256" key="3">
    <source>
        <dbReference type="ARBA" id="ARBA00022475"/>
    </source>
</evidence>
<dbReference type="EMBL" id="AQHV01000014">
    <property type="protein sequence ID" value="KKB53453.1"/>
    <property type="molecule type" value="Genomic_DNA"/>
</dbReference>
<evidence type="ECO:0000256" key="5">
    <source>
        <dbReference type="ARBA" id="ARBA00022927"/>
    </source>
</evidence>
<dbReference type="AlphaFoldDB" id="A0A0F5J6Q8"/>
<dbReference type="Proteomes" id="UP000033047">
    <property type="component" value="Unassembled WGS sequence"/>
</dbReference>
<comment type="subcellular location">
    <subcellularLocation>
        <location evidence="1 9">Cell membrane</location>
        <topology evidence="1 9">Single-pass membrane protein</topology>
    </subcellularLocation>
</comment>
<accession>A0A0F5J6Q8</accession>
<keyword evidence="7 9" id="KW-0811">Translocation</keyword>
<gene>
    <name evidence="9" type="primary">tatA</name>
    <name evidence="10" type="ORF">HMPREF1535_02994</name>
</gene>
<evidence type="ECO:0000256" key="2">
    <source>
        <dbReference type="ARBA" id="ARBA00022448"/>
    </source>
</evidence>
<sequence>MNELLFLGNLGTGEIVIIAIVVLLLFGGKKIPELMKGIGKGVKNFKDGVKGLEDDIKLDDNDKK</sequence>
<dbReference type="PANTHER" id="PTHR42982">
    <property type="entry name" value="SEC-INDEPENDENT PROTEIN TRANSLOCASE PROTEIN TATA"/>
    <property type="match status" value="1"/>
</dbReference>
<keyword evidence="6 9" id="KW-1133">Transmembrane helix</keyword>
<evidence type="ECO:0000256" key="6">
    <source>
        <dbReference type="ARBA" id="ARBA00022989"/>
    </source>
</evidence>
<dbReference type="GeneID" id="69979506"/>
<protein>
    <recommendedName>
        <fullName evidence="9">Sec-independent protein translocase protein TatA</fullName>
    </recommendedName>
</protein>
<dbReference type="STRING" id="927665.HMPREF1535_02994"/>
<keyword evidence="4 9" id="KW-0812">Transmembrane</keyword>
<dbReference type="Gene3D" id="1.20.5.3310">
    <property type="match status" value="1"/>
</dbReference>
<dbReference type="HAMAP" id="MF_00236">
    <property type="entry name" value="TatA_E"/>
    <property type="match status" value="1"/>
</dbReference>
<evidence type="ECO:0000256" key="1">
    <source>
        <dbReference type="ARBA" id="ARBA00004162"/>
    </source>
</evidence>
<feature type="transmembrane region" description="Helical" evidence="9">
    <location>
        <begin position="6"/>
        <end position="26"/>
    </location>
</feature>
<keyword evidence="3 9" id="KW-1003">Cell membrane</keyword>
<keyword evidence="2 9" id="KW-0813">Transport</keyword>
<evidence type="ECO:0000256" key="4">
    <source>
        <dbReference type="ARBA" id="ARBA00022692"/>
    </source>
</evidence>
<keyword evidence="8 9" id="KW-0472">Membrane</keyword>
<dbReference type="InterPro" id="IPR003369">
    <property type="entry name" value="TatA/B/E"/>
</dbReference>
<dbReference type="PANTHER" id="PTHR42982:SF1">
    <property type="entry name" value="SEC-INDEPENDENT PROTEIN TRANSLOCASE PROTEIN TATA"/>
    <property type="match status" value="1"/>
</dbReference>
<dbReference type="GO" id="GO:0008320">
    <property type="term" value="F:protein transmembrane transporter activity"/>
    <property type="evidence" value="ECO:0007669"/>
    <property type="project" value="UniProtKB-UniRule"/>
</dbReference>
<evidence type="ECO:0000313" key="10">
    <source>
        <dbReference type="EMBL" id="KKB53453.1"/>
    </source>
</evidence>
<comment type="similarity">
    <text evidence="9">Belongs to the TatA/E family.</text>
</comment>
<comment type="caution">
    <text evidence="10">The sequence shown here is derived from an EMBL/GenBank/DDBJ whole genome shotgun (WGS) entry which is preliminary data.</text>
</comment>
<evidence type="ECO:0000256" key="9">
    <source>
        <dbReference type="HAMAP-Rule" id="MF_00236"/>
    </source>
</evidence>
<dbReference type="NCBIfam" id="TIGR01411">
    <property type="entry name" value="tatAE"/>
    <property type="match status" value="1"/>
</dbReference>
<dbReference type="GO" id="GO:0033281">
    <property type="term" value="C:TAT protein transport complex"/>
    <property type="evidence" value="ECO:0007669"/>
    <property type="project" value="UniProtKB-UniRule"/>
</dbReference>
<proteinExistence type="inferred from homology"/>
<keyword evidence="5 9" id="KW-0653">Protein transport</keyword>
<evidence type="ECO:0000256" key="7">
    <source>
        <dbReference type="ARBA" id="ARBA00023010"/>
    </source>
</evidence>
<dbReference type="InterPro" id="IPR006312">
    <property type="entry name" value="TatA/E"/>
</dbReference>
<evidence type="ECO:0000256" key="8">
    <source>
        <dbReference type="ARBA" id="ARBA00023136"/>
    </source>
</evidence>
<dbReference type="HOGENOM" id="CLU_086034_6_2_10"/>
<reference evidence="10 11" key="1">
    <citation type="submission" date="2013-04" db="EMBL/GenBank/DDBJ databases">
        <title>The Genome Sequence of Parabacteroides goldsteinii DSM 19448.</title>
        <authorList>
            <consortium name="The Broad Institute Genomics Platform"/>
            <person name="Earl A."/>
            <person name="Ward D."/>
            <person name="Feldgarden M."/>
            <person name="Gevers D."/>
            <person name="Martens E."/>
            <person name="Sakamoto M."/>
            <person name="Benno Y."/>
            <person name="Song Y."/>
            <person name="Liu C."/>
            <person name="Lee J."/>
            <person name="Bolanos M."/>
            <person name="Vaisanen M.L."/>
            <person name="Finegold S.M."/>
            <person name="Walker B."/>
            <person name="Young S."/>
            <person name="Zeng Q."/>
            <person name="Gargeya S."/>
            <person name="Fitzgerald M."/>
            <person name="Haas B."/>
            <person name="Abouelleil A."/>
            <person name="Allen A.W."/>
            <person name="Alvarado L."/>
            <person name="Arachchi H.M."/>
            <person name="Berlin A.M."/>
            <person name="Chapman S.B."/>
            <person name="Gainer-Dewar J."/>
            <person name="Goldberg J."/>
            <person name="Griggs A."/>
            <person name="Gujja S."/>
            <person name="Hansen M."/>
            <person name="Howarth C."/>
            <person name="Imamovic A."/>
            <person name="Ireland A."/>
            <person name="Larimer J."/>
            <person name="McCowan C."/>
            <person name="Murphy C."/>
            <person name="Pearson M."/>
            <person name="Poon T.W."/>
            <person name="Priest M."/>
            <person name="Roberts A."/>
            <person name="Saif S."/>
            <person name="Shea T."/>
            <person name="Sisk P."/>
            <person name="Sykes S."/>
            <person name="Wortman J."/>
            <person name="Nusbaum C."/>
            <person name="Birren B."/>
        </authorList>
    </citation>
    <scope>NUCLEOTIDE SEQUENCE [LARGE SCALE GENOMIC DNA]</scope>
    <source>
        <strain evidence="10 11">DSM 19448</strain>
    </source>
</reference>
<evidence type="ECO:0000313" key="11">
    <source>
        <dbReference type="Proteomes" id="UP000033047"/>
    </source>
</evidence>
<comment type="subunit">
    <text evidence="9">Forms a complex with TatC.</text>
</comment>